<dbReference type="PROSITE" id="PS00687">
    <property type="entry name" value="ALDEHYDE_DEHYDR_GLU"/>
    <property type="match status" value="1"/>
</dbReference>
<dbReference type="FunFam" id="3.40.309.10:FF:000003">
    <property type="entry name" value="Aldehyde dehydrogenase"/>
    <property type="match status" value="1"/>
</dbReference>
<protein>
    <submittedName>
        <fullName evidence="5">Aldehyde dehydrogenase</fullName>
        <ecNumber evidence="5">1.2.1.3</ecNumber>
    </submittedName>
</protein>
<dbReference type="EMBL" id="LNQE01000864">
    <property type="protein sequence ID" value="KUG24082.1"/>
    <property type="molecule type" value="Genomic_DNA"/>
</dbReference>
<dbReference type="Gene3D" id="3.40.605.10">
    <property type="entry name" value="Aldehyde Dehydrogenase, Chain A, domain 1"/>
    <property type="match status" value="1"/>
</dbReference>
<keyword evidence="2 5" id="KW-0560">Oxidoreductase</keyword>
<dbReference type="InterPro" id="IPR029510">
    <property type="entry name" value="Ald_DH_CS_GLU"/>
</dbReference>
<dbReference type="EC" id="1.2.1.3" evidence="5"/>
<evidence type="ECO:0000256" key="1">
    <source>
        <dbReference type="ARBA" id="ARBA00009986"/>
    </source>
</evidence>
<keyword evidence="3" id="KW-0520">NAD</keyword>
<dbReference type="InterPro" id="IPR016161">
    <property type="entry name" value="Ald_DH/histidinol_DH"/>
</dbReference>
<reference evidence="5" key="1">
    <citation type="journal article" date="2015" name="Proc. Natl. Acad. Sci. U.S.A.">
        <title>Networks of energetic and metabolic interactions define dynamics in microbial communities.</title>
        <authorList>
            <person name="Embree M."/>
            <person name="Liu J.K."/>
            <person name="Al-Bassam M.M."/>
            <person name="Zengler K."/>
        </authorList>
    </citation>
    <scope>NUCLEOTIDE SEQUENCE</scope>
</reference>
<evidence type="ECO:0000256" key="3">
    <source>
        <dbReference type="ARBA" id="ARBA00023027"/>
    </source>
</evidence>
<dbReference type="Pfam" id="PF00171">
    <property type="entry name" value="Aldedh"/>
    <property type="match status" value="1"/>
</dbReference>
<dbReference type="Gene3D" id="3.40.309.10">
    <property type="entry name" value="Aldehyde Dehydrogenase, Chain A, domain 2"/>
    <property type="match status" value="1"/>
</dbReference>
<dbReference type="InterPro" id="IPR016162">
    <property type="entry name" value="Ald_DH_N"/>
</dbReference>
<dbReference type="AlphaFoldDB" id="A0A0W8FTI4"/>
<accession>A0A0W8FTI4</accession>
<gene>
    <name evidence="5" type="ORF">ASZ90_006133</name>
</gene>
<dbReference type="PROSITE" id="PS00070">
    <property type="entry name" value="ALDEHYDE_DEHYDR_CYS"/>
    <property type="match status" value="1"/>
</dbReference>
<dbReference type="GO" id="GO:0004029">
    <property type="term" value="F:aldehyde dehydrogenase (NAD+) activity"/>
    <property type="evidence" value="ECO:0007669"/>
    <property type="project" value="UniProtKB-EC"/>
</dbReference>
<proteinExistence type="inferred from homology"/>
<dbReference type="PANTHER" id="PTHR43570">
    <property type="entry name" value="ALDEHYDE DEHYDROGENASE"/>
    <property type="match status" value="1"/>
</dbReference>
<dbReference type="CDD" id="cd07136">
    <property type="entry name" value="ALDH_YwdH-P39616"/>
    <property type="match status" value="1"/>
</dbReference>
<dbReference type="InterPro" id="IPR016160">
    <property type="entry name" value="Ald_DH_CS_CYS"/>
</dbReference>
<comment type="similarity">
    <text evidence="1">Belongs to the aldehyde dehydrogenase family.</text>
</comment>
<organism evidence="5">
    <name type="scientific">hydrocarbon metagenome</name>
    <dbReference type="NCBI Taxonomy" id="938273"/>
    <lineage>
        <taxon>unclassified sequences</taxon>
        <taxon>metagenomes</taxon>
        <taxon>ecological metagenomes</taxon>
    </lineage>
</organism>
<evidence type="ECO:0000256" key="2">
    <source>
        <dbReference type="ARBA" id="ARBA00023002"/>
    </source>
</evidence>
<dbReference type="FunFam" id="3.40.605.10:FF:000004">
    <property type="entry name" value="Aldehyde dehydrogenase"/>
    <property type="match status" value="1"/>
</dbReference>
<sequence>MKPESIPQSLTQMRSFFAAGKTRDVDFRIAQLKKLKEGIRKYEPEIMASLYDDMRKPPFEAYASEIGILYTEIDHVIRNLRSWSHPRRVATPIIHFMSRSRVYHDPYGVVLIISPWNYPFQLTVAPLIGAIAAGNCVLIKPSEFSSSTSATIEKMITELFDSDYVTVFQGEAEATKKLLEEKFDYIFFTGSTAVGRVVMTAAARYLTPVTLELGGKSPAIVDEDANLNYGIKRIAWGKFFNAGQTCIAPDYVLVHRKIKDTFIEKIIGTLHTFYGENPMMSPDYARIINERHFNRLLQLMKSGWVIYGGNNQRKDLYIAPTIIDQVSPGDPVMQEEIFGPILPLIEYSDIDEAIAFVNQRPRPLALYCFSENKNIQKKILRETSAGGGCINDTISHIGSQELPFGGIGESGMGSYHGKASFDTFTHRRSILFRSNLLDIPLRYPPYRDRVSLLQLLFRIIK</sequence>
<dbReference type="InterPro" id="IPR016163">
    <property type="entry name" value="Ald_DH_C"/>
</dbReference>
<evidence type="ECO:0000259" key="4">
    <source>
        <dbReference type="Pfam" id="PF00171"/>
    </source>
</evidence>
<dbReference type="InterPro" id="IPR012394">
    <property type="entry name" value="Aldehyde_DH_NAD(P)"/>
</dbReference>
<dbReference type="InterPro" id="IPR015590">
    <property type="entry name" value="Aldehyde_DH_dom"/>
</dbReference>
<feature type="domain" description="Aldehyde dehydrogenase" evidence="4">
    <location>
        <begin position="11"/>
        <end position="429"/>
    </location>
</feature>
<evidence type="ECO:0000313" key="5">
    <source>
        <dbReference type="EMBL" id="KUG24082.1"/>
    </source>
</evidence>
<dbReference type="PIRSF" id="PIRSF036492">
    <property type="entry name" value="ALDH"/>
    <property type="match status" value="1"/>
</dbReference>
<comment type="caution">
    <text evidence="5">The sequence shown here is derived from an EMBL/GenBank/DDBJ whole genome shotgun (WGS) entry which is preliminary data.</text>
</comment>
<name>A0A0W8FTI4_9ZZZZ</name>
<dbReference type="GO" id="GO:0005737">
    <property type="term" value="C:cytoplasm"/>
    <property type="evidence" value="ECO:0007669"/>
    <property type="project" value="TreeGrafter"/>
</dbReference>
<dbReference type="GO" id="GO:0006081">
    <property type="term" value="P:aldehyde metabolic process"/>
    <property type="evidence" value="ECO:0007669"/>
    <property type="project" value="InterPro"/>
</dbReference>
<dbReference type="PANTHER" id="PTHR43570:SF16">
    <property type="entry name" value="ALDEHYDE DEHYDROGENASE TYPE III, ISOFORM Q"/>
    <property type="match status" value="1"/>
</dbReference>
<dbReference type="SUPFAM" id="SSF53720">
    <property type="entry name" value="ALDH-like"/>
    <property type="match status" value="1"/>
</dbReference>